<dbReference type="OrthoDB" id="2444439at2759"/>
<name>A0A9Q3F047_9BASI</name>
<evidence type="ECO:0000256" key="1">
    <source>
        <dbReference type="SAM" id="Phobius"/>
    </source>
</evidence>
<keyword evidence="3" id="KW-1185">Reference proteome</keyword>
<keyword evidence="1" id="KW-0472">Membrane</keyword>
<organism evidence="2 3">
    <name type="scientific">Austropuccinia psidii MF-1</name>
    <dbReference type="NCBI Taxonomy" id="1389203"/>
    <lineage>
        <taxon>Eukaryota</taxon>
        <taxon>Fungi</taxon>
        <taxon>Dikarya</taxon>
        <taxon>Basidiomycota</taxon>
        <taxon>Pucciniomycotina</taxon>
        <taxon>Pucciniomycetes</taxon>
        <taxon>Pucciniales</taxon>
        <taxon>Sphaerophragmiaceae</taxon>
        <taxon>Austropuccinia</taxon>
    </lineage>
</organism>
<feature type="transmembrane region" description="Helical" evidence="1">
    <location>
        <begin position="20"/>
        <end position="42"/>
    </location>
</feature>
<reference evidence="2" key="1">
    <citation type="submission" date="2021-03" db="EMBL/GenBank/DDBJ databases">
        <title>Draft genome sequence of rust myrtle Austropuccinia psidii MF-1, a brazilian biotype.</title>
        <authorList>
            <person name="Quecine M.C."/>
            <person name="Pachon D.M.R."/>
            <person name="Bonatelli M.L."/>
            <person name="Correr F.H."/>
            <person name="Franceschini L.M."/>
            <person name="Leite T.F."/>
            <person name="Margarido G.R.A."/>
            <person name="Almeida C.A."/>
            <person name="Ferrarezi J.A."/>
            <person name="Labate C.A."/>
        </authorList>
    </citation>
    <scope>NUCLEOTIDE SEQUENCE</scope>
    <source>
        <strain evidence="2">MF-1</strain>
    </source>
</reference>
<accession>A0A9Q3F047</accession>
<keyword evidence="1" id="KW-0812">Transmembrane</keyword>
<protein>
    <submittedName>
        <fullName evidence="2">Uncharacterized protein</fullName>
    </submittedName>
</protein>
<proteinExistence type="predicted"/>
<sequence length="140" mass="15679">MKTIHTPTLNRPPILVSNQLYPPLSLSHIATYLLTLLVIHLLSLDCEIGNFIPLMPYLNVENQGQLVGMHQAGLPFRAIEEWNNLPLTTVYNTFQKYEQIGTVTAQQKSGLPTKLTERDGNNSDGLLLNVDNLPLLKLHP</sequence>
<gene>
    <name evidence="2" type="ORF">O181_072230</name>
</gene>
<comment type="caution">
    <text evidence="2">The sequence shown here is derived from an EMBL/GenBank/DDBJ whole genome shotgun (WGS) entry which is preliminary data.</text>
</comment>
<dbReference type="EMBL" id="AVOT02037800">
    <property type="protein sequence ID" value="MBW0532515.1"/>
    <property type="molecule type" value="Genomic_DNA"/>
</dbReference>
<evidence type="ECO:0000313" key="2">
    <source>
        <dbReference type="EMBL" id="MBW0532515.1"/>
    </source>
</evidence>
<dbReference type="Proteomes" id="UP000765509">
    <property type="component" value="Unassembled WGS sequence"/>
</dbReference>
<keyword evidence="1" id="KW-1133">Transmembrane helix</keyword>
<evidence type="ECO:0000313" key="3">
    <source>
        <dbReference type="Proteomes" id="UP000765509"/>
    </source>
</evidence>
<dbReference type="AlphaFoldDB" id="A0A9Q3F047"/>